<dbReference type="EMBL" id="FUWJ01000007">
    <property type="protein sequence ID" value="SKA23924.1"/>
    <property type="molecule type" value="Genomic_DNA"/>
</dbReference>
<accession>A0A1T4S6N8</accession>
<dbReference type="InterPro" id="IPR001054">
    <property type="entry name" value="A/G_cyclase"/>
</dbReference>
<evidence type="ECO:0000313" key="2">
    <source>
        <dbReference type="EMBL" id="SKA23924.1"/>
    </source>
</evidence>
<dbReference type="CDD" id="cd07302">
    <property type="entry name" value="CHD"/>
    <property type="match status" value="1"/>
</dbReference>
<keyword evidence="3" id="KW-1185">Reference proteome</keyword>
<gene>
    <name evidence="2" type="ORF">SAMN02745126_04356</name>
</gene>
<dbReference type="GO" id="GO:0006171">
    <property type="term" value="P:cAMP biosynthetic process"/>
    <property type="evidence" value="ECO:0007669"/>
    <property type="project" value="TreeGrafter"/>
</dbReference>
<dbReference type="AlphaFoldDB" id="A0A1T4S6N8"/>
<dbReference type="SMART" id="SM00044">
    <property type="entry name" value="CYCc"/>
    <property type="match status" value="1"/>
</dbReference>
<dbReference type="Proteomes" id="UP000190092">
    <property type="component" value="Unassembled WGS sequence"/>
</dbReference>
<proteinExistence type="predicted"/>
<dbReference type="RefSeq" id="WP_170921064.1">
    <property type="nucleotide sequence ID" value="NZ_FUWJ01000007.1"/>
</dbReference>
<feature type="domain" description="Guanylate cyclase" evidence="1">
    <location>
        <begin position="217"/>
        <end position="351"/>
    </location>
</feature>
<dbReference type="PANTHER" id="PTHR43081">
    <property type="entry name" value="ADENYLATE CYCLASE, TERMINAL-DIFFERENTIATION SPECIFIC-RELATED"/>
    <property type="match status" value="1"/>
</dbReference>
<dbReference type="InterPro" id="IPR029787">
    <property type="entry name" value="Nucleotide_cyclase"/>
</dbReference>
<dbReference type="Pfam" id="PF00211">
    <property type="entry name" value="Guanylate_cyc"/>
    <property type="match status" value="1"/>
</dbReference>
<dbReference type="SUPFAM" id="SSF55073">
    <property type="entry name" value="Nucleotide cyclase"/>
    <property type="match status" value="1"/>
</dbReference>
<reference evidence="3" key="1">
    <citation type="submission" date="2017-02" db="EMBL/GenBank/DDBJ databases">
        <authorList>
            <person name="Varghese N."/>
            <person name="Submissions S."/>
        </authorList>
    </citation>
    <scope>NUCLEOTIDE SEQUENCE [LARGE SCALE GENOMIC DNA]</scope>
    <source>
        <strain evidence="3">ATCC 27094</strain>
    </source>
</reference>
<dbReference type="GO" id="GO:0035556">
    <property type="term" value="P:intracellular signal transduction"/>
    <property type="evidence" value="ECO:0007669"/>
    <property type="project" value="InterPro"/>
</dbReference>
<dbReference type="STRING" id="225324.SAMN02745126_04356"/>
<dbReference type="GO" id="GO:0004016">
    <property type="term" value="F:adenylate cyclase activity"/>
    <property type="evidence" value="ECO:0007669"/>
    <property type="project" value="UniProtKB-ARBA"/>
</dbReference>
<dbReference type="PROSITE" id="PS50125">
    <property type="entry name" value="GUANYLATE_CYCLASE_2"/>
    <property type="match status" value="1"/>
</dbReference>
<organism evidence="2 3">
    <name type="scientific">Enhydrobacter aerosaccus</name>
    <dbReference type="NCBI Taxonomy" id="225324"/>
    <lineage>
        <taxon>Bacteria</taxon>
        <taxon>Pseudomonadati</taxon>
        <taxon>Pseudomonadota</taxon>
        <taxon>Alphaproteobacteria</taxon>
        <taxon>Hyphomicrobiales</taxon>
        <taxon>Enhydrobacter</taxon>
    </lineage>
</organism>
<evidence type="ECO:0000259" key="1">
    <source>
        <dbReference type="PROSITE" id="PS50125"/>
    </source>
</evidence>
<name>A0A1T4S6N8_9HYPH</name>
<dbReference type="InterPro" id="IPR050697">
    <property type="entry name" value="Adenylyl/Guanylyl_Cyclase_3/4"/>
</dbReference>
<dbReference type="Gene3D" id="3.30.70.1230">
    <property type="entry name" value="Nucleotide cyclase"/>
    <property type="match status" value="1"/>
</dbReference>
<sequence length="396" mass="43244">MPDSGASATLDWKVEPVVDWLVHEGRLIADPGRLVEELANRMVAAGAPLLRFTIGLQAIHPQWRSFAIQWRRGEKVQLGGRPHGIETTSAYIGSPMQELAETRRPVRYRLDGLTENHHEVLHEIAAAGGTDYYAAPMRVAYGRSPALTFTTDRPDGFSEADLAKFHRLMDYLAPVFESRINQRLATTLLDTYLGRIVGEQIMGGLIKRGDGREINAVLWFSDLRDFTGLNERMASGDLIELLNNYLQLVGDALTKHGGEILKFIGDGVMAYFPAEDALFLPMVTANALGAARQLIDDIGAANEARAAGGHEPLRFGIGLHIGPVTFGNVGTEDRLDFTVIGPAVNRAARLESLTKETGVPVLASAEFKDATTQPMVSMGKHTLRGVPEPVEVFTLP</sequence>
<dbReference type="PANTHER" id="PTHR43081:SF11">
    <property type="entry name" value="BLR2264 PROTEIN"/>
    <property type="match status" value="1"/>
</dbReference>
<protein>
    <submittedName>
        <fullName evidence="2">Adenylate cyclase</fullName>
    </submittedName>
</protein>
<evidence type="ECO:0000313" key="3">
    <source>
        <dbReference type="Proteomes" id="UP000190092"/>
    </source>
</evidence>